<feature type="chain" id="PRO_5034897278" description="Transmembrane protein" evidence="1">
    <location>
        <begin position="24"/>
        <end position="194"/>
    </location>
</feature>
<dbReference type="EMBL" id="CAJMXA010001147">
    <property type="protein sequence ID" value="CAE6452449.1"/>
    <property type="molecule type" value="Genomic_DNA"/>
</dbReference>
<dbReference type="Proteomes" id="UP000663853">
    <property type="component" value="Unassembled WGS sequence"/>
</dbReference>
<dbReference type="AlphaFoldDB" id="A0A8H3BAP5"/>
<protein>
    <recommendedName>
        <fullName evidence="4">Transmembrane protein</fullName>
    </recommendedName>
</protein>
<evidence type="ECO:0000256" key="1">
    <source>
        <dbReference type="SAM" id="SignalP"/>
    </source>
</evidence>
<evidence type="ECO:0000313" key="2">
    <source>
        <dbReference type="EMBL" id="CAE6452449.1"/>
    </source>
</evidence>
<accession>A0A8H3BAP5</accession>
<evidence type="ECO:0008006" key="4">
    <source>
        <dbReference type="Google" id="ProtNLM"/>
    </source>
</evidence>
<sequence>MSSFLRIAGAAALVLSLGLVARALPVANILTINNIDPLVHTDAISCALNKLIVDAQIVAKLQECLNAGTAADLKVCVDLCVTVIKACADELLKIGTGVAVDAQVKADIVFCIAAFITLVVKVCLQLTLKFGVAVVATIFTDLDACIKHLLVTLNICIDGVIELVVKAIADVTLGLLVQVQLSACVSVFAAVTSN</sequence>
<reference evidence="2" key="1">
    <citation type="submission" date="2021-01" db="EMBL/GenBank/DDBJ databases">
        <authorList>
            <person name="Kaushik A."/>
        </authorList>
    </citation>
    <scope>NUCLEOTIDE SEQUENCE</scope>
    <source>
        <strain evidence="2">AG6-10EEA</strain>
    </source>
</reference>
<name>A0A8H3BAP5_9AGAM</name>
<comment type="caution">
    <text evidence="2">The sequence shown here is derived from an EMBL/GenBank/DDBJ whole genome shotgun (WGS) entry which is preliminary data.</text>
</comment>
<organism evidence="2 3">
    <name type="scientific">Rhizoctonia solani</name>
    <dbReference type="NCBI Taxonomy" id="456999"/>
    <lineage>
        <taxon>Eukaryota</taxon>
        <taxon>Fungi</taxon>
        <taxon>Dikarya</taxon>
        <taxon>Basidiomycota</taxon>
        <taxon>Agaricomycotina</taxon>
        <taxon>Agaricomycetes</taxon>
        <taxon>Cantharellales</taxon>
        <taxon>Ceratobasidiaceae</taxon>
        <taxon>Rhizoctonia</taxon>
    </lineage>
</organism>
<feature type="signal peptide" evidence="1">
    <location>
        <begin position="1"/>
        <end position="23"/>
    </location>
</feature>
<keyword evidence="1" id="KW-0732">Signal</keyword>
<gene>
    <name evidence="2" type="ORF">RDB_LOCUS51773</name>
</gene>
<evidence type="ECO:0000313" key="3">
    <source>
        <dbReference type="Proteomes" id="UP000663853"/>
    </source>
</evidence>
<proteinExistence type="predicted"/>